<gene>
    <name evidence="1" type="ORF">OS493_038051</name>
</gene>
<feature type="non-terminal residue" evidence="1">
    <location>
        <position position="1"/>
    </location>
</feature>
<reference evidence="1" key="1">
    <citation type="submission" date="2023-01" db="EMBL/GenBank/DDBJ databases">
        <title>Genome assembly of the deep-sea coral Lophelia pertusa.</title>
        <authorList>
            <person name="Herrera S."/>
            <person name="Cordes E."/>
        </authorList>
    </citation>
    <scope>NUCLEOTIDE SEQUENCE</scope>
    <source>
        <strain evidence="1">USNM1676648</strain>
        <tissue evidence="1">Polyp</tissue>
    </source>
</reference>
<dbReference type="AlphaFoldDB" id="A0A9W9ZHP6"/>
<feature type="non-terminal residue" evidence="1">
    <location>
        <position position="52"/>
    </location>
</feature>
<accession>A0A9W9ZHP6</accession>
<proteinExistence type="predicted"/>
<keyword evidence="2" id="KW-1185">Reference proteome</keyword>
<protein>
    <submittedName>
        <fullName evidence="1">Uncharacterized protein</fullName>
    </submittedName>
</protein>
<dbReference type="Proteomes" id="UP001163046">
    <property type="component" value="Unassembled WGS sequence"/>
</dbReference>
<dbReference type="OrthoDB" id="6006043at2759"/>
<evidence type="ECO:0000313" key="2">
    <source>
        <dbReference type="Proteomes" id="UP001163046"/>
    </source>
</evidence>
<dbReference type="EMBL" id="MU825956">
    <property type="protein sequence ID" value="KAJ7381948.1"/>
    <property type="molecule type" value="Genomic_DNA"/>
</dbReference>
<evidence type="ECO:0000313" key="1">
    <source>
        <dbReference type="EMBL" id="KAJ7381948.1"/>
    </source>
</evidence>
<sequence length="52" mass="5735">RTTGQPVDDPKGRYRIGGGVNVPVEAYIQAEKAKVLMLRRELTLIGIRATLL</sequence>
<organism evidence="1 2">
    <name type="scientific">Desmophyllum pertusum</name>
    <dbReference type="NCBI Taxonomy" id="174260"/>
    <lineage>
        <taxon>Eukaryota</taxon>
        <taxon>Metazoa</taxon>
        <taxon>Cnidaria</taxon>
        <taxon>Anthozoa</taxon>
        <taxon>Hexacorallia</taxon>
        <taxon>Scleractinia</taxon>
        <taxon>Caryophylliina</taxon>
        <taxon>Caryophylliidae</taxon>
        <taxon>Desmophyllum</taxon>
    </lineage>
</organism>
<comment type="caution">
    <text evidence="1">The sequence shown here is derived from an EMBL/GenBank/DDBJ whole genome shotgun (WGS) entry which is preliminary data.</text>
</comment>
<name>A0A9W9ZHP6_9CNID</name>